<keyword evidence="5" id="KW-1185">Reference proteome</keyword>
<feature type="region of interest" description="C4" evidence="1">
    <location>
        <begin position="176"/>
        <end position="206"/>
    </location>
</feature>
<keyword evidence="1" id="KW-0862">Zinc</keyword>
<proteinExistence type="predicted"/>
<protein>
    <recommendedName>
        <fullName evidence="3">Upf1 domain-containing protein</fullName>
    </recommendedName>
</protein>
<dbReference type="CDD" id="cd21400">
    <property type="entry name" value="ZBD_UPF1-like"/>
    <property type="match status" value="1"/>
</dbReference>
<feature type="domain" description="Upf1" evidence="3">
    <location>
        <begin position="108"/>
        <end position="265"/>
    </location>
</feature>
<dbReference type="EMBL" id="CAWYQH010000046">
    <property type="protein sequence ID" value="CAK8678226.1"/>
    <property type="molecule type" value="Genomic_DNA"/>
</dbReference>
<keyword evidence="1" id="KW-0863">Zinc-finger</keyword>
<dbReference type="PROSITE" id="PS51997">
    <property type="entry name" value="UPF1_CH_RICH"/>
    <property type="match status" value="1"/>
</dbReference>
<reference evidence="4 5" key="1">
    <citation type="submission" date="2024-02" db="EMBL/GenBank/DDBJ databases">
        <authorList>
            <person name="Daric V."/>
            <person name="Darras S."/>
        </authorList>
    </citation>
    <scope>NUCLEOTIDE SEQUENCE [LARGE SCALE GENOMIC DNA]</scope>
</reference>
<keyword evidence="1" id="KW-0479">Metal-binding</keyword>
<feature type="region of interest" description="C3H" evidence="1">
    <location>
        <begin position="116"/>
        <end position="148"/>
    </location>
</feature>
<comment type="caution">
    <text evidence="4">The sequence shown here is derived from an EMBL/GenBank/DDBJ whole genome shotgun (WGS) entry which is preliminary data.</text>
</comment>
<name>A0ABP0FFT8_CLALP</name>
<accession>A0ABP0FFT8</accession>
<feature type="region of interest" description="CC/SHH/C" evidence="1">
    <location>
        <begin position="130"/>
        <end position="158"/>
    </location>
</feature>
<sequence>MSSVDAYGPSSQTLTFLDAEDSDLLAAGGDTQASEYEFTDFTVPSQTQTQTQTQHSQASQVEVGDHSQTQDGPGEDAVGGLQESIHVATQGVADLCFEEEEDEDGFYTKDLPEHACRYCGIHDPNCVVMCNSTRKWFCNGRGNTSGSHIINHLVRAKCKEVTLHRDGQLGDSVLECYNCGCRNVFLLGYIPAKADSVVVLLCRQPCANQSSLKDMSWDASQWSPLIQDRCFLNWLVKIPSEEEQMRARQITAQQINKLEELWKENGDATIEDLEKPGVDEEPQAVLLRYFHIKK</sequence>
<feature type="region of interest" description="Disordered" evidence="2">
    <location>
        <begin position="44"/>
        <end position="79"/>
    </location>
</feature>
<evidence type="ECO:0000256" key="2">
    <source>
        <dbReference type="SAM" id="MobiDB-lite"/>
    </source>
</evidence>
<gene>
    <name evidence="4" type="ORF">CVLEPA_LOCUS8164</name>
</gene>
<dbReference type="Pfam" id="PF09416">
    <property type="entry name" value="UPF1_Zn_bind"/>
    <property type="match status" value="1"/>
</dbReference>
<dbReference type="InterPro" id="IPR018999">
    <property type="entry name" value="UPF1_CH/ZBD"/>
</dbReference>
<evidence type="ECO:0000313" key="4">
    <source>
        <dbReference type="EMBL" id="CAK8678226.1"/>
    </source>
</evidence>
<dbReference type="Proteomes" id="UP001642483">
    <property type="component" value="Unassembled WGS sequence"/>
</dbReference>
<feature type="compositionally biased region" description="Low complexity" evidence="2">
    <location>
        <begin position="45"/>
        <end position="60"/>
    </location>
</feature>
<evidence type="ECO:0000313" key="5">
    <source>
        <dbReference type="Proteomes" id="UP001642483"/>
    </source>
</evidence>
<evidence type="ECO:0000256" key="1">
    <source>
        <dbReference type="PROSITE-ProRule" id="PRU01341"/>
    </source>
</evidence>
<evidence type="ECO:0000259" key="3">
    <source>
        <dbReference type="PROSITE" id="PS51997"/>
    </source>
</evidence>
<organism evidence="4 5">
    <name type="scientific">Clavelina lepadiformis</name>
    <name type="common">Light-bulb sea squirt</name>
    <name type="synonym">Ascidia lepadiformis</name>
    <dbReference type="NCBI Taxonomy" id="159417"/>
    <lineage>
        <taxon>Eukaryota</taxon>
        <taxon>Metazoa</taxon>
        <taxon>Chordata</taxon>
        <taxon>Tunicata</taxon>
        <taxon>Ascidiacea</taxon>
        <taxon>Aplousobranchia</taxon>
        <taxon>Clavelinidae</taxon>
        <taxon>Clavelina</taxon>
    </lineage>
</organism>